<dbReference type="GO" id="GO:0043190">
    <property type="term" value="C:ATP-binding cassette (ABC) transporter complex"/>
    <property type="evidence" value="ECO:0007669"/>
    <property type="project" value="InterPro"/>
</dbReference>
<dbReference type="KEGG" id="parq:DSM112329_03373"/>
<feature type="compositionally biased region" description="Low complexity" evidence="10">
    <location>
        <begin position="243"/>
        <end position="259"/>
    </location>
</feature>
<proteinExistence type="inferred from homology"/>
<dbReference type="NCBIfam" id="TIGR01726">
    <property type="entry name" value="HEQRo_perm_3TM"/>
    <property type="match status" value="1"/>
</dbReference>
<dbReference type="PROSITE" id="PS50928">
    <property type="entry name" value="ABC_TM1"/>
    <property type="match status" value="1"/>
</dbReference>
<organism evidence="12">
    <name type="scientific">Paraconexibacter sp. AEG42_29</name>
    <dbReference type="NCBI Taxonomy" id="2997339"/>
    <lineage>
        <taxon>Bacteria</taxon>
        <taxon>Bacillati</taxon>
        <taxon>Actinomycetota</taxon>
        <taxon>Thermoleophilia</taxon>
        <taxon>Solirubrobacterales</taxon>
        <taxon>Paraconexibacteraceae</taxon>
        <taxon>Paraconexibacter</taxon>
    </lineage>
</organism>
<dbReference type="InterPro" id="IPR010065">
    <property type="entry name" value="AA_ABC_transptr_permease_3TM"/>
</dbReference>
<reference evidence="12" key="1">
    <citation type="submission" date="2022-12" db="EMBL/GenBank/DDBJ databases">
        <title>Paraconexibacter alkalitolerans sp. nov. and Baekduia alba sp. nov., isolated from soil and emended description of the genera Paraconexibacter (Chun et al., 2020) and Baekduia (An et al., 2020).</title>
        <authorList>
            <person name="Vieira S."/>
            <person name="Huber K.J."/>
            <person name="Geppert A."/>
            <person name="Wolf J."/>
            <person name="Neumann-Schaal M."/>
            <person name="Muesken M."/>
            <person name="Overmann J."/>
        </authorList>
    </citation>
    <scope>NUCLEOTIDE SEQUENCE</scope>
    <source>
        <strain evidence="12">AEG42_29</strain>
    </source>
</reference>
<evidence type="ECO:0000256" key="9">
    <source>
        <dbReference type="RuleBase" id="RU363032"/>
    </source>
</evidence>
<evidence type="ECO:0000256" key="1">
    <source>
        <dbReference type="ARBA" id="ARBA00004651"/>
    </source>
</evidence>
<evidence type="ECO:0000256" key="2">
    <source>
        <dbReference type="ARBA" id="ARBA00010072"/>
    </source>
</evidence>
<evidence type="ECO:0000256" key="7">
    <source>
        <dbReference type="ARBA" id="ARBA00022989"/>
    </source>
</evidence>
<feature type="transmembrane region" description="Helical" evidence="9">
    <location>
        <begin position="209"/>
        <end position="229"/>
    </location>
</feature>
<keyword evidence="4" id="KW-1003">Cell membrane</keyword>
<dbReference type="InterPro" id="IPR000515">
    <property type="entry name" value="MetI-like"/>
</dbReference>
<dbReference type="PANTHER" id="PTHR30614">
    <property type="entry name" value="MEMBRANE COMPONENT OF AMINO ACID ABC TRANSPORTER"/>
    <property type="match status" value="1"/>
</dbReference>
<dbReference type="CDD" id="cd06261">
    <property type="entry name" value="TM_PBP2"/>
    <property type="match status" value="1"/>
</dbReference>
<dbReference type="Pfam" id="PF00528">
    <property type="entry name" value="BPD_transp_1"/>
    <property type="match status" value="1"/>
</dbReference>
<keyword evidence="6" id="KW-0029">Amino-acid transport</keyword>
<dbReference type="GO" id="GO:0022857">
    <property type="term" value="F:transmembrane transporter activity"/>
    <property type="evidence" value="ECO:0007669"/>
    <property type="project" value="InterPro"/>
</dbReference>
<gene>
    <name evidence="12" type="primary">glnP</name>
    <name evidence="12" type="ORF">DSM112329_03373</name>
</gene>
<dbReference type="PANTHER" id="PTHR30614:SF20">
    <property type="entry name" value="GLUTAMINE TRANSPORT SYSTEM PERMEASE PROTEIN GLNP"/>
    <property type="match status" value="1"/>
</dbReference>
<evidence type="ECO:0000256" key="3">
    <source>
        <dbReference type="ARBA" id="ARBA00022448"/>
    </source>
</evidence>
<dbReference type="EMBL" id="CP114014">
    <property type="protein sequence ID" value="XAY06502.1"/>
    <property type="molecule type" value="Genomic_DNA"/>
</dbReference>
<comment type="similarity">
    <text evidence="2">Belongs to the binding-protein-dependent transport system permease family. HisMQ subfamily.</text>
</comment>
<dbReference type="Gene3D" id="1.10.3720.10">
    <property type="entry name" value="MetI-like"/>
    <property type="match status" value="1"/>
</dbReference>
<evidence type="ECO:0000259" key="11">
    <source>
        <dbReference type="PROSITE" id="PS50928"/>
    </source>
</evidence>
<accession>A0AAU7AXV8</accession>
<keyword evidence="7 9" id="KW-1133">Transmembrane helix</keyword>
<feature type="transmembrane region" description="Helical" evidence="9">
    <location>
        <begin position="57"/>
        <end position="76"/>
    </location>
</feature>
<comment type="subcellular location">
    <subcellularLocation>
        <location evidence="1 9">Cell membrane</location>
        <topology evidence="1 9">Multi-pass membrane protein</topology>
    </subcellularLocation>
</comment>
<evidence type="ECO:0000313" key="12">
    <source>
        <dbReference type="EMBL" id="XAY06502.1"/>
    </source>
</evidence>
<name>A0AAU7AXV8_9ACTN</name>
<evidence type="ECO:0000256" key="4">
    <source>
        <dbReference type="ARBA" id="ARBA00022475"/>
    </source>
</evidence>
<protein>
    <submittedName>
        <fullName evidence="12">Glutamine ABC transporter permease protein GlnP</fullName>
    </submittedName>
</protein>
<evidence type="ECO:0000256" key="8">
    <source>
        <dbReference type="ARBA" id="ARBA00023136"/>
    </source>
</evidence>
<evidence type="ECO:0000256" key="5">
    <source>
        <dbReference type="ARBA" id="ARBA00022692"/>
    </source>
</evidence>
<feature type="domain" description="ABC transmembrane type-1" evidence="11">
    <location>
        <begin position="19"/>
        <end position="233"/>
    </location>
</feature>
<dbReference type="AlphaFoldDB" id="A0AAU7AXV8"/>
<dbReference type="RefSeq" id="WP_354697733.1">
    <property type="nucleotide sequence ID" value="NZ_CP114014.1"/>
</dbReference>
<keyword evidence="3 9" id="KW-0813">Transport</keyword>
<evidence type="ECO:0000256" key="10">
    <source>
        <dbReference type="SAM" id="MobiDB-lite"/>
    </source>
</evidence>
<sequence>MSFEWVWTDNNLRFLAEAFLINFEIALIAMVLALAVGLPLALMSLSTIAPVRLAAKLWVDVFRNLPLILMILFLALQMPESLKSGWQDNAPGFLPDALRSQFILAGITGLVLYNSAVLAEVFRAGILSLAKGQQEAAAALGMTYGQQMRLVVLPQGLRRMVPATVSQLITLNKDTTLVSIIAIQEVVRSGRILSGTAGNPFSGGGDVQAPILSVMIVIGLMFVAVNLTLSRLSRRLEERGAERTATTPAAPAVAETAPA</sequence>
<dbReference type="SUPFAM" id="SSF161098">
    <property type="entry name" value="MetI-like"/>
    <property type="match status" value="1"/>
</dbReference>
<evidence type="ECO:0000256" key="6">
    <source>
        <dbReference type="ARBA" id="ARBA00022970"/>
    </source>
</evidence>
<dbReference type="GO" id="GO:0006865">
    <property type="term" value="P:amino acid transport"/>
    <property type="evidence" value="ECO:0007669"/>
    <property type="project" value="UniProtKB-KW"/>
</dbReference>
<keyword evidence="5 9" id="KW-0812">Transmembrane</keyword>
<dbReference type="InterPro" id="IPR035906">
    <property type="entry name" value="MetI-like_sf"/>
</dbReference>
<dbReference type="InterPro" id="IPR043429">
    <property type="entry name" value="ArtM/GltK/GlnP/TcyL/YhdX-like"/>
</dbReference>
<keyword evidence="8 9" id="KW-0472">Membrane</keyword>
<feature type="transmembrane region" description="Helical" evidence="9">
    <location>
        <begin position="20"/>
        <end position="45"/>
    </location>
</feature>
<feature type="region of interest" description="Disordered" evidence="10">
    <location>
        <begin position="238"/>
        <end position="259"/>
    </location>
</feature>